<protein>
    <submittedName>
        <fullName evidence="3">Uncharacterized protein</fullName>
    </submittedName>
</protein>
<dbReference type="GeneID" id="96011135"/>
<feature type="non-terminal residue" evidence="3">
    <location>
        <position position="197"/>
    </location>
</feature>
<dbReference type="Proteomes" id="UP000803884">
    <property type="component" value="Unassembled WGS sequence"/>
</dbReference>
<sequence length="197" mass="21084">MFLATCDHGYAAELGSHGGRGGGGGGGGGSVIDRMARLIVSERKAKTSALHGALTDAFTSHRELFGNAGQFAPDARIALVSGEGSDRKKVLLASYRRPTSEDERDDYTIVTSDDPDAGPRMWQAAAAAMAETSSFRPVSIGHRQFDSSEMFDSNPVFEAAEEVRNIWPESYPSMVCLSLGTGQNRRRVMAGLQAELL</sequence>
<organism evidence="3 4">
    <name type="scientific">Cladosporium halotolerans</name>
    <dbReference type="NCBI Taxonomy" id="1052096"/>
    <lineage>
        <taxon>Eukaryota</taxon>
        <taxon>Fungi</taxon>
        <taxon>Dikarya</taxon>
        <taxon>Ascomycota</taxon>
        <taxon>Pezizomycotina</taxon>
        <taxon>Dothideomycetes</taxon>
        <taxon>Dothideomycetidae</taxon>
        <taxon>Cladosporiales</taxon>
        <taxon>Cladosporiaceae</taxon>
        <taxon>Cladosporium</taxon>
    </lineage>
</organism>
<dbReference type="GO" id="GO:0019369">
    <property type="term" value="P:arachidonate metabolic process"/>
    <property type="evidence" value="ECO:0007669"/>
    <property type="project" value="TreeGrafter"/>
</dbReference>
<dbReference type="GO" id="GO:0016020">
    <property type="term" value="C:membrane"/>
    <property type="evidence" value="ECO:0007669"/>
    <property type="project" value="TreeGrafter"/>
</dbReference>
<dbReference type="RefSeq" id="XP_069224718.1">
    <property type="nucleotide sequence ID" value="XM_069378297.1"/>
</dbReference>
<accession>A0AB34KAR1</accession>
<dbReference type="Gene3D" id="3.40.1090.10">
    <property type="entry name" value="Cytosolic phospholipase A2 catalytic domain"/>
    <property type="match status" value="1"/>
</dbReference>
<comment type="caution">
    <text evidence="3">The sequence shown here is derived from an EMBL/GenBank/DDBJ whole genome shotgun (WGS) entry which is preliminary data.</text>
</comment>
<gene>
    <name evidence="3" type="ORF">WHR41_09696</name>
</gene>
<keyword evidence="2" id="KW-0443">Lipid metabolism</keyword>
<evidence type="ECO:0000256" key="1">
    <source>
        <dbReference type="ARBA" id="ARBA00022801"/>
    </source>
</evidence>
<reference evidence="3 4" key="1">
    <citation type="journal article" date="2020" name="Microbiol. Resour. Announc.">
        <title>Draft Genome Sequence of a Cladosporium Species Isolated from the Mesophotic Ascidian Didemnum maculosum.</title>
        <authorList>
            <person name="Gioti A."/>
            <person name="Siaperas R."/>
            <person name="Nikolaivits E."/>
            <person name="Le Goff G."/>
            <person name="Ouazzani J."/>
            <person name="Kotoulas G."/>
            <person name="Topakas E."/>
        </authorList>
    </citation>
    <scope>NUCLEOTIDE SEQUENCE [LARGE SCALE GENOMIC DNA]</scope>
    <source>
        <strain evidence="3 4">TM138-S3</strain>
    </source>
</reference>
<name>A0AB34KAR1_9PEZI</name>
<dbReference type="EMBL" id="JAAQHG020000578">
    <property type="protein sequence ID" value="KAL1581608.1"/>
    <property type="molecule type" value="Genomic_DNA"/>
</dbReference>
<dbReference type="PANTHER" id="PTHR24185">
    <property type="entry name" value="CALCIUM-INDEPENDENT PHOSPHOLIPASE A2-GAMMA"/>
    <property type="match status" value="1"/>
</dbReference>
<evidence type="ECO:0000313" key="4">
    <source>
        <dbReference type="Proteomes" id="UP000803884"/>
    </source>
</evidence>
<dbReference type="PANTHER" id="PTHR24185:SF1">
    <property type="entry name" value="CALCIUM-INDEPENDENT PHOSPHOLIPASE A2-GAMMA"/>
    <property type="match status" value="1"/>
</dbReference>
<dbReference type="GO" id="GO:0047499">
    <property type="term" value="F:calcium-independent phospholipase A2 activity"/>
    <property type="evidence" value="ECO:0007669"/>
    <property type="project" value="TreeGrafter"/>
</dbReference>
<proteinExistence type="predicted"/>
<keyword evidence="4" id="KW-1185">Reference proteome</keyword>
<evidence type="ECO:0000313" key="3">
    <source>
        <dbReference type="EMBL" id="KAL1581608.1"/>
    </source>
</evidence>
<keyword evidence="1" id="KW-0378">Hydrolase</keyword>
<dbReference type="GO" id="GO:0016042">
    <property type="term" value="P:lipid catabolic process"/>
    <property type="evidence" value="ECO:0007669"/>
    <property type="project" value="UniProtKB-KW"/>
</dbReference>
<dbReference type="AlphaFoldDB" id="A0AB34KAR1"/>
<evidence type="ECO:0000256" key="2">
    <source>
        <dbReference type="ARBA" id="ARBA00022963"/>
    </source>
</evidence>
<keyword evidence="2" id="KW-0442">Lipid degradation</keyword>